<gene>
    <name evidence="3" type="ORF">GCM10023226_43030</name>
</gene>
<name>A0ABP8X2I0_9ACTN</name>
<sequence length="553" mass="58138">MPAPTRRPRGLAAALLAATAVFATTLSPSTTPVAAGAAGSAVASTQPADYRFLRAQVFNAPGLGQLAVGMPTPRVVKVQHRLEGESTWSAPTTLFRREGVTCGDIGGHASPGGVALILECDSPFYIEDAPVKSRAVVTRDLTTFAIRQLPGEAYTDPGISPSGEHAVWLAGYGGNFLTWNADSGFSPLRSSSFDSDSGGEVAVVADDGTVTIAGSSMEGRGCGVGLLAVTPDGAESEQRVALAPGTPGTCSEFSADAASSTRVTAADPRPENRWVVGRDDESSPWRVIATAPVAAPSLADWPPNPRRGIAAAFSSVPGQPLLALGSPDRRRIQVQSYDAAAQEWSPARTVYDHGFPGCTTDYQPLVRSSAVHALVLHCWAKRRADGDYPPQGRGLQTLPRDQRRVVLSADGATWRTVAVGARPVTPSLDRAQVAAPGNRVTTIVSASGVVRVPATTRGRCEAVLPTDPRGLLRLAATRGSRGFPARLQRWTGSRWRSIARVPVPAAGTCRRVVTFDADAPAGRFFFDSSSPRAGGLQVVRTSDGYEVRRTRGF</sequence>
<dbReference type="EMBL" id="BAABIM010000005">
    <property type="protein sequence ID" value="GAA4699593.1"/>
    <property type="molecule type" value="Genomic_DNA"/>
</dbReference>
<feature type="region of interest" description="Disordered" evidence="1">
    <location>
        <begin position="258"/>
        <end position="277"/>
    </location>
</feature>
<accession>A0ABP8X2I0</accession>
<dbReference type="RefSeq" id="WP_345272492.1">
    <property type="nucleotide sequence ID" value="NZ_BAABIM010000005.1"/>
</dbReference>
<reference evidence="4" key="1">
    <citation type="journal article" date="2019" name="Int. J. Syst. Evol. Microbiol.">
        <title>The Global Catalogue of Microorganisms (GCM) 10K type strain sequencing project: providing services to taxonomists for standard genome sequencing and annotation.</title>
        <authorList>
            <consortium name="The Broad Institute Genomics Platform"/>
            <consortium name="The Broad Institute Genome Sequencing Center for Infectious Disease"/>
            <person name="Wu L."/>
            <person name="Ma J."/>
        </authorList>
    </citation>
    <scope>NUCLEOTIDE SEQUENCE [LARGE SCALE GENOMIC DNA]</scope>
    <source>
        <strain evidence="4">JCM 18127</strain>
    </source>
</reference>
<keyword evidence="4" id="KW-1185">Reference proteome</keyword>
<evidence type="ECO:0008006" key="5">
    <source>
        <dbReference type="Google" id="ProtNLM"/>
    </source>
</evidence>
<organism evidence="3 4">
    <name type="scientific">Nocardioides nanhaiensis</name>
    <dbReference type="NCBI Taxonomy" id="1476871"/>
    <lineage>
        <taxon>Bacteria</taxon>
        <taxon>Bacillati</taxon>
        <taxon>Actinomycetota</taxon>
        <taxon>Actinomycetes</taxon>
        <taxon>Propionibacteriales</taxon>
        <taxon>Nocardioidaceae</taxon>
        <taxon>Nocardioides</taxon>
    </lineage>
</organism>
<evidence type="ECO:0000313" key="3">
    <source>
        <dbReference type="EMBL" id="GAA4699593.1"/>
    </source>
</evidence>
<comment type="caution">
    <text evidence="3">The sequence shown here is derived from an EMBL/GenBank/DDBJ whole genome shotgun (WGS) entry which is preliminary data.</text>
</comment>
<keyword evidence="2" id="KW-0732">Signal</keyword>
<protein>
    <recommendedName>
        <fullName evidence="5">Exo-alpha-sialidase</fullName>
    </recommendedName>
</protein>
<feature type="signal peptide" evidence="2">
    <location>
        <begin position="1"/>
        <end position="23"/>
    </location>
</feature>
<evidence type="ECO:0000313" key="4">
    <source>
        <dbReference type="Proteomes" id="UP001500621"/>
    </source>
</evidence>
<proteinExistence type="predicted"/>
<feature type="chain" id="PRO_5046887103" description="Exo-alpha-sialidase" evidence="2">
    <location>
        <begin position="24"/>
        <end position="553"/>
    </location>
</feature>
<evidence type="ECO:0000256" key="1">
    <source>
        <dbReference type="SAM" id="MobiDB-lite"/>
    </source>
</evidence>
<feature type="compositionally biased region" description="Basic and acidic residues" evidence="1">
    <location>
        <begin position="268"/>
        <end position="277"/>
    </location>
</feature>
<evidence type="ECO:0000256" key="2">
    <source>
        <dbReference type="SAM" id="SignalP"/>
    </source>
</evidence>
<dbReference type="Proteomes" id="UP001500621">
    <property type="component" value="Unassembled WGS sequence"/>
</dbReference>